<evidence type="ECO:0000313" key="1">
    <source>
        <dbReference type="EMBL" id="QXE24189.1"/>
    </source>
</evidence>
<sequence>MIKNILRRILGGNFDTIIIQWLYKDISIMYDISVYPGVSLMVKHQS</sequence>
<accession>A0A975T8V8</accession>
<dbReference type="KEGG" id="rsin:B6N60_02893"/>
<proteinExistence type="predicted"/>
<reference evidence="1" key="1">
    <citation type="submission" date="2017-04" db="EMBL/GenBank/DDBJ databases">
        <title>Genome deletions in a multicellular cyanobacterial endosymbiont for morphological adaptation in marine diatoms.</title>
        <authorList>
            <person name="Wang Y."/>
            <person name="Gao H."/>
            <person name="Li R."/>
            <person name="Xu X."/>
        </authorList>
    </citation>
    <scope>NUCLEOTIDE SEQUENCE</scope>
    <source>
        <strain evidence="1">FACHB 800</strain>
    </source>
</reference>
<name>A0A975T8V8_9NOST</name>
<gene>
    <name evidence="1" type="ORF">B6N60_02893</name>
</gene>
<dbReference type="AlphaFoldDB" id="A0A975T8V8"/>
<dbReference type="Proteomes" id="UP000683511">
    <property type="component" value="Chromosome"/>
</dbReference>
<organism evidence="1 2">
    <name type="scientific">Richelia sinica FACHB-800</name>
    <dbReference type="NCBI Taxonomy" id="1357546"/>
    <lineage>
        <taxon>Bacteria</taxon>
        <taxon>Bacillati</taxon>
        <taxon>Cyanobacteriota</taxon>
        <taxon>Cyanophyceae</taxon>
        <taxon>Nostocales</taxon>
        <taxon>Nostocaceae</taxon>
        <taxon>Richelia</taxon>
    </lineage>
</organism>
<protein>
    <submittedName>
        <fullName evidence="1">Uncharacterized protein</fullName>
    </submittedName>
</protein>
<keyword evidence="2" id="KW-1185">Reference proteome</keyword>
<dbReference type="EMBL" id="CP021056">
    <property type="protein sequence ID" value="QXE24189.1"/>
    <property type="molecule type" value="Genomic_DNA"/>
</dbReference>
<evidence type="ECO:0000313" key="2">
    <source>
        <dbReference type="Proteomes" id="UP000683511"/>
    </source>
</evidence>